<evidence type="ECO:0000313" key="3">
    <source>
        <dbReference type="Proteomes" id="UP000231201"/>
    </source>
</evidence>
<name>A0A2M8TKL4_PREIN</name>
<dbReference type="EMBL" id="PENH01000002">
    <property type="protein sequence ID" value="PJI24495.1"/>
    <property type="molecule type" value="Genomic_DNA"/>
</dbReference>
<evidence type="ECO:0000256" key="1">
    <source>
        <dbReference type="SAM" id="SignalP"/>
    </source>
</evidence>
<dbReference type="Proteomes" id="UP000231201">
    <property type="component" value="Unassembled WGS sequence"/>
</dbReference>
<feature type="chain" id="PRO_5014941839" evidence="1">
    <location>
        <begin position="22"/>
        <end position="88"/>
    </location>
</feature>
<feature type="signal peptide" evidence="1">
    <location>
        <begin position="1"/>
        <end position="21"/>
    </location>
</feature>
<sequence>MRKHLILLCTAAFLSSLHITAQSFRNEIDAKPELSTSNCLALPRPGATLRFGDETMVMPLPATSTPYYYKWSDFRKFYLDLLNSYREQ</sequence>
<keyword evidence="1" id="KW-0732">Signal</keyword>
<reference evidence="2 3" key="1">
    <citation type="submission" date="2017-11" db="EMBL/GenBank/DDBJ databases">
        <title>Genome sequencing of Prevotella intermedia KCOM 2833.</title>
        <authorList>
            <person name="Kook J.-K."/>
            <person name="Park S.-N."/>
            <person name="Lim Y.K."/>
        </authorList>
    </citation>
    <scope>NUCLEOTIDE SEQUENCE [LARGE SCALE GENOMIC DNA]</scope>
    <source>
        <strain evidence="2 3">KCOM 2833</strain>
    </source>
</reference>
<dbReference type="AlphaFoldDB" id="A0A2M8TKL4"/>
<protein>
    <submittedName>
        <fullName evidence="2">Uncharacterized protein</fullName>
    </submittedName>
</protein>
<evidence type="ECO:0000313" key="2">
    <source>
        <dbReference type="EMBL" id="PJI24495.1"/>
    </source>
</evidence>
<comment type="caution">
    <text evidence="2">The sequence shown here is derived from an EMBL/GenBank/DDBJ whole genome shotgun (WGS) entry which is preliminary data.</text>
</comment>
<dbReference type="RefSeq" id="WP_088439679.1">
    <property type="nucleotide sequence ID" value="NZ_NHRV01000002.1"/>
</dbReference>
<proteinExistence type="predicted"/>
<gene>
    <name evidence="2" type="ORF">CTM59_10330</name>
</gene>
<accession>A0A2M8TKL4</accession>
<organism evidence="2 3">
    <name type="scientific">Prevotella intermedia</name>
    <dbReference type="NCBI Taxonomy" id="28131"/>
    <lineage>
        <taxon>Bacteria</taxon>
        <taxon>Pseudomonadati</taxon>
        <taxon>Bacteroidota</taxon>
        <taxon>Bacteroidia</taxon>
        <taxon>Bacteroidales</taxon>
        <taxon>Prevotellaceae</taxon>
        <taxon>Prevotella</taxon>
    </lineage>
</organism>